<dbReference type="SUPFAM" id="SSF140453">
    <property type="entry name" value="EsxAB dimer-like"/>
    <property type="match status" value="1"/>
</dbReference>
<dbReference type="OrthoDB" id="3624011at2"/>
<accession>A0A542DEE2</accession>
<dbReference type="RefSeq" id="WP_141996246.1">
    <property type="nucleotide sequence ID" value="NZ_VFML01000001.1"/>
</dbReference>
<protein>
    <recommendedName>
        <fullName evidence="3">Type VII secretion system (Wss) protein ESAT-6</fullName>
    </recommendedName>
</protein>
<comment type="caution">
    <text evidence="1">The sequence shown here is derived from an EMBL/GenBank/DDBJ whole genome shotgun (WGS) entry which is preliminary data.</text>
</comment>
<dbReference type="AlphaFoldDB" id="A0A542DEE2"/>
<dbReference type="Proteomes" id="UP000320876">
    <property type="component" value="Unassembled WGS sequence"/>
</dbReference>
<dbReference type="InterPro" id="IPR036689">
    <property type="entry name" value="ESAT-6-like_sf"/>
</dbReference>
<reference evidence="1 2" key="1">
    <citation type="submission" date="2019-06" db="EMBL/GenBank/DDBJ databases">
        <title>Sequencing the genomes of 1000 actinobacteria strains.</title>
        <authorList>
            <person name="Klenk H.-P."/>
        </authorList>
    </citation>
    <scope>NUCLEOTIDE SEQUENCE [LARGE SCALE GENOMIC DNA]</scope>
    <source>
        <strain evidence="1 2">DSM 45679</strain>
    </source>
</reference>
<organism evidence="1 2">
    <name type="scientific">Amycolatopsis cihanbeyliensis</name>
    <dbReference type="NCBI Taxonomy" id="1128664"/>
    <lineage>
        <taxon>Bacteria</taxon>
        <taxon>Bacillati</taxon>
        <taxon>Actinomycetota</taxon>
        <taxon>Actinomycetes</taxon>
        <taxon>Pseudonocardiales</taxon>
        <taxon>Pseudonocardiaceae</taxon>
        <taxon>Amycolatopsis</taxon>
    </lineage>
</organism>
<proteinExistence type="predicted"/>
<keyword evidence="2" id="KW-1185">Reference proteome</keyword>
<evidence type="ECO:0008006" key="3">
    <source>
        <dbReference type="Google" id="ProtNLM"/>
    </source>
</evidence>
<sequence>MATALNTTVNGSSGTCVEAADGLAKLYSGAHQAATSSRTALNTGEAAWQGPAHDSFHEATQGLDPDVTNIADRAFECEWALRDFADSLDAIERKMMDAKDKATSGGLVVNGPFIEAPVAPPPAPGLPLEPCTPGQAQTISQETLQAMAARKPLVDGYNAKVAVYNECKAIVATARTMEENAHRTLRDTMGKLESGLTQMHNLTPTALARTISYIGTMEKGRQAAMYQAERALTRASAFEKFANGTLANPDQRTLQWLHEAAAKARTNAAEHVTRANQFDLWIKTEGEATRKAVAAYPGKSQIDDLGQHVKTEVKAAQKLLKGMPYVGSGLVVVNEAMGAVNGEQSWGKAAADSAATIGGGALGAAGAAAAAGVVWGSAIGPWGTLVVGTVGGIAGAIGGQAVADFFVPE</sequence>
<evidence type="ECO:0000313" key="1">
    <source>
        <dbReference type="EMBL" id="TQJ01441.1"/>
    </source>
</evidence>
<gene>
    <name evidence="1" type="ORF">FB471_1121</name>
</gene>
<evidence type="ECO:0000313" key="2">
    <source>
        <dbReference type="Proteomes" id="UP000320876"/>
    </source>
</evidence>
<dbReference type="EMBL" id="VFML01000001">
    <property type="protein sequence ID" value="TQJ01441.1"/>
    <property type="molecule type" value="Genomic_DNA"/>
</dbReference>
<name>A0A542DEE2_AMYCI</name>